<name>A0ABQ8L995_LABRO</name>
<keyword evidence="2" id="KW-1185">Reference proteome</keyword>
<evidence type="ECO:0000313" key="2">
    <source>
        <dbReference type="Proteomes" id="UP000830375"/>
    </source>
</evidence>
<gene>
    <name evidence="1" type="ORF">H4Q32_030407</name>
</gene>
<dbReference type="EMBL" id="JACTAM010000444">
    <property type="protein sequence ID" value="KAI2647297.1"/>
    <property type="molecule type" value="Genomic_DNA"/>
</dbReference>
<protein>
    <submittedName>
        <fullName evidence="1">DNA-dependent protein kinase catalytic subunit</fullName>
    </submittedName>
</protein>
<reference evidence="1 2" key="1">
    <citation type="submission" date="2022-01" db="EMBL/GenBank/DDBJ databases">
        <title>A high-quality chromosome-level genome assembly of rohu carp, Labeo rohita.</title>
        <authorList>
            <person name="Arick M.A. II"/>
            <person name="Hsu C.-Y."/>
            <person name="Magbanua Z."/>
            <person name="Pechanova O."/>
            <person name="Grover C."/>
            <person name="Miller E."/>
            <person name="Thrash A."/>
            <person name="Ezzel L."/>
            <person name="Alam S."/>
            <person name="Benzie J."/>
            <person name="Hamilton M."/>
            <person name="Karsi A."/>
            <person name="Lawrence M.L."/>
            <person name="Peterson D.G."/>
        </authorList>
    </citation>
    <scope>NUCLEOTIDE SEQUENCE [LARGE SCALE GENOMIC DNA]</scope>
    <source>
        <strain evidence="2">BAU-BD-2019</strain>
        <tissue evidence="1">Blood</tissue>
    </source>
</reference>
<sequence>MVLEMCRFGSSPQKWYTICSCSVSCTGISDLKKYESVEVYVEYQSVKIYNEIHEVSSFFNEEGNCSVVVPDCLQENEMVVLTGTPSTHS</sequence>
<keyword evidence="1" id="KW-0808">Transferase</keyword>
<dbReference type="Proteomes" id="UP000830375">
    <property type="component" value="Unassembled WGS sequence"/>
</dbReference>
<evidence type="ECO:0000313" key="1">
    <source>
        <dbReference type="EMBL" id="KAI2647297.1"/>
    </source>
</evidence>
<organism evidence="1 2">
    <name type="scientific">Labeo rohita</name>
    <name type="common">Indian major carp</name>
    <name type="synonym">Cyprinus rohita</name>
    <dbReference type="NCBI Taxonomy" id="84645"/>
    <lineage>
        <taxon>Eukaryota</taxon>
        <taxon>Metazoa</taxon>
        <taxon>Chordata</taxon>
        <taxon>Craniata</taxon>
        <taxon>Vertebrata</taxon>
        <taxon>Euteleostomi</taxon>
        <taxon>Actinopterygii</taxon>
        <taxon>Neopterygii</taxon>
        <taxon>Teleostei</taxon>
        <taxon>Ostariophysi</taxon>
        <taxon>Cypriniformes</taxon>
        <taxon>Cyprinidae</taxon>
        <taxon>Labeoninae</taxon>
        <taxon>Labeonini</taxon>
        <taxon>Labeo</taxon>
    </lineage>
</organism>
<accession>A0ABQ8L995</accession>
<proteinExistence type="predicted"/>
<dbReference type="GO" id="GO:0016301">
    <property type="term" value="F:kinase activity"/>
    <property type="evidence" value="ECO:0007669"/>
    <property type="project" value="UniProtKB-KW"/>
</dbReference>
<keyword evidence="1" id="KW-0418">Kinase</keyword>
<comment type="caution">
    <text evidence="1">The sequence shown here is derived from an EMBL/GenBank/DDBJ whole genome shotgun (WGS) entry which is preliminary data.</text>
</comment>